<organism evidence="2 3">
    <name type="scientific">Oryza meyeriana var. granulata</name>
    <dbReference type="NCBI Taxonomy" id="110450"/>
    <lineage>
        <taxon>Eukaryota</taxon>
        <taxon>Viridiplantae</taxon>
        <taxon>Streptophyta</taxon>
        <taxon>Embryophyta</taxon>
        <taxon>Tracheophyta</taxon>
        <taxon>Spermatophyta</taxon>
        <taxon>Magnoliopsida</taxon>
        <taxon>Liliopsida</taxon>
        <taxon>Poales</taxon>
        <taxon>Poaceae</taxon>
        <taxon>BOP clade</taxon>
        <taxon>Oryzoideae</taxon>
        <taxon>Oryzeae</taxon>
        <taxon>Oryzinae</taxon>
        <taxon>Oryza</taxon>
        <taxon>Oryza meyeriana</taxon>
    </lineage>
</organism>
<gene>
    <name evidence="2" type="ORF">E2562_004537</name>
</gene>
<evidence type="ECO:0000313" key="2">
    <source>
        <dbReference type="EMBL" id="KAF0931406.1"/>
    </source>
</evidence>
<comment type="caution">
    <text evidence="2">The sequence shown here is derived from an EMBL/GenBank/DDBJ whole genome shotgun (WGS) entry which is preliminary data.</text>
</comment>
<protein>
    <submittedName>
        <fullName evidence="2">Uncharacterized protein</fullName>
    </submittedName>
</protein>
<dbReference type="EMBL" id="SPHZ02000001">
    <property type="protein sequence ID" value="KAF0931406.1"/>
    <property type="molecule type" value="Genomic_DNA"/>
</dbReference>
<evidence type="ECO:0000313" key="3">
    <source>
        <dbReference type="Proteomes" id="UP000479710"/>
    </source>
</evidence>
<feature type="region of interest" description="Disordered" evidence="1">
    <location>
        <begin position="59"/>
        <end position="87"/>
    </location>
</feature>
<accession>A0A6G1F3C5</accession>
<dbReference type="AlphaFoldDB" id="A0A6G1F3C5"/>
<dbReference type="Proteomes" id="UP000479710">
    <property type="component" value="Unassembled WGS sequence"/>
</dbReference>
<feature type="compositionally biased region" description="Basic and acidic residues" evidence="1">
    <location>
        <begin position="69"/>
        <end position="80"/>
    </location>
</feature>
<evidence type="ECO:0000256" key="1">
    <source>
        <dbReference type="SAM" id="MobiDB-lite"/>
    </source>
</evidence>
<keyword evidence="3" id="KW-1185">Reference proteome</keyword>
<reference evidence="2 3" key="1">
    <citation type="submission" date="2019-11" db="EMBL/GenBank/DDBJ databases">
        <title>Whole genome sequence of Oryza granulata.</title>
        <authorList>
            <person name="Li W."/>
        </authorList>
    </citation>
    <scope>NUCLEOTIDE SEQUENCE [LARGE SCALE GENOMIC DNA]</scope>
    <source>
        <strain evidence="3">cv. Menghai</strain>
        <tissue evidence="2">Leaf</tissue>
    </source>
</reference>
<name>A0A6G1F3C5_9ORYZ</name>
<sequence>MLALLTDFNDETHSVSWDHSTFVRAYVVYLDHHICFLVSLLPAPRTMCFTDERGSLPTPKTMATATSVHEMETSGQEDTRTTGAAAD</sequence>
<dbReference type="OrthoDB" id="44015at2759"/>
<proteinExistence type="predicted"/>